<dbReference type="GO" id="GO:0008270">
    <property type="term" value="F:zinc ion binding"/>
    <property type="evidence" value="ECO:0007669"/>
    <property type="project" value="UniProtKB-UniRule"/>
</dbReference>
<dbReference type="GO" id="GO:0005886">
    <property type="term" value="C:plasma membrane"/>
    <property type="evidence" value="ECO:0007669"/>
    <property type="project" value="TreeGrafter"/>
</dbReference>
<evidence type="ECO:0000259" key="5">
    <source>
        <dbReference type="PROSITE" id="PS51144"/>
    </source>
</evidence>
<protein>
    <recommendedName>
        <fullName evidence="4">Carbonic anhydrase</fullName>
        <ecNumber evidence="4">4.2.1.1</ecNumber>
    </recommendedName>
</protein>
<dbReference type="Ensembl" id="ENSAPET00000014391.1">
    <property type="protein sequence ID" value="ENSAPEP00000014021.1"/>
    <property type="gene ID" value="ENSAPEG00000010008.1"/>
</dbReference>
<comment type="catalytic activity">
    <reaction evidence="4">
        <text>hydrogencarbonate + H(+) = CO2 + H2O</text>
        <dbReference type="Rhea" id="RHEA:10748"/>
        <dbReference type="ChEBI" id="CHEBI:15377"/>
        <dbReference type="ChEBI" id="CHEBI:15378"/>
        <dbReference type="ChEBI" id="CHEBI:16526"/>
        <dbReference type="ChEBI" id="CHEBI:17544"/>
        <dbReference type="EC" id="4.2.1.1"/>
    </reaction>
</comment>
<dbReference type="InterPro" id="IPR001148">
    <property type="entry name" value="CA_dom"/>
</dbReference>
<proteinExistence type="inferred from homology"/>
<dbReference type="Pfam" id="PF00194">
    <property type="entry name" value="Carb_anhydrase"/>
    <property type="match status" value="1"/>
</dbReference>
<reference evidence="6 7" key="1">
    <citation type="submission" date="2018-03" db="EMBL/GenBank/DDBJ databases">
        <title>Finding Nemo's genes: A chromosome-scale reference assembly of the genome of the orange clownfish Amphiprion percula.</title>
        <authorList>
            <person name="Lehmann R."/>
        </authorList>
    </citation>
    <scope>NUCLEOTIDE SEQUENCE</scope>
</reference>
<evidence type="ECO:0000256" key="3">
    <source>
        <dbReference type="ARBA" id="ARBA00022833"/>
    </source>
</evidence>
<evidence type="ECO:0000256" key="1">
    <source>
        <dbReference type="ARBA" id="ARBA00010718"/>
    </source>
</evidence>
<evidence type="ECO:0000313" key="7">
    <source>
        <dbReference type="Proteomes" id="UP000265080"/>
    </source>
</evidence>
<evidence type="ECO:0000256" key="2">
    <source>
        <dbReference type="ARBA" id="ARBA00022723"/>
    </source>
</evidence>
<feature type="domain" description="Alpha-carbonic anhydrase" evidence="5">
    <location>
        <begin position="1"/>
        <end position="142"/>
    </location>
</feature>
<dbReference type="InterPro" id="IPR023561">
    <property type="entry name" value="Carbonic_anhydrase_a-class"/>
</dbReference>
<accession>A0A3P8SPX4</accession>
<dbReference type="SUPFAM" id="SSF51069">
    <property type="entry name" value="Carbonic anhydrase"/>
    <property type="match status" value="1"/>
</dbReference>
<dbReference type="GO" id="GO:0004089">
    <property type="term" value="F:carbonate dehydratase activity"/>
    <property type="evidence" value="ECO:0007669"/>
    <property type="project" value="UniProtKB-UniRule"/>
</dbReference>
<comment type="similarity">
    <text evidence="1 4">Belongs to the alpha-carbonic anhydrase family.</text>
</comment>
<dbReference type="EC" id="4.2.1.1" evidence="4"/>
<dbReference type="OMA" id="ESAFPEC"/>
<keyword evidence="7" id="KW-1185">Reference proteome</keyword>
<dbReference type="PANTHER" id="PTHR18952">
    <property type="entry name" value="CARBONIC ANHYDRASE"/>
    <property type="match status" value="1"/>
</dbReference>
<name>A0A3P8SPX4_AMPPE</name>
<dbReference type="PROSITE" id="PS00162">
    <property type="entry name" value="ALPHA_CA_1"/>
    <property type="match status" value="1"/>
</dbReference>
<dbReference type="GeneTree" id="ENSGT00940000164039"/>
<dbReference type="STRING" id="161767.ENSAPEP00000014021"/>
<keyword evidence="2 4" id="KW-0479">Metal-binding</keyword>
<dbReference type="SMART" id="SM01057">
    <property type="entry name" value="Carb_anhydrase"/>
    <property type="match status" value="1"/>
</dbReference>
<reference evidence="6" key="2">
    <citation type="submission" date="2025-08" db="UniProtKB">
        <authorList>
            <consortium name="Ensembl"/>
        </authorList>
    </citation>
    <scope>IDENTIFICATION</scope>
</reference>
<evidence type="ECO:0000256" key="4">
    <source>
        <dbReference type="RuleBase" id="RU367011"/>
    </source>
</evidence>
<dbReference type="PROSITE" id="PS51144">
    <property type="entry name" value="ALPHA_CA_2"/>
    <property type="match status" value="1"/>
</dbReference>
<dbReference type="InterPro" id="IPR018338">
    <property type="entry name" value="Carbonic_anhydrase_a-class_CS"/>
</dbReference>
<keyword evidence="4" id="KW-0456">Lyase</keyword>
<dbReference type="AlphaFoldDB" id="A0A3P8SPX4"/>
<evidence type="ECO:0000313" key="6">
    <source>
        <dbReference type="Ensembl" id="ENSAPEP00000014021.1"/>
    </source>
</evidence>
<dbReference type="Gene3D" id="3.10.200.10">
    <property type="entry name" value="Alpha carbonic anhydrase"/>
    <property type="match status" value="1"/>
</dbReference>
<reference evidence="6" key="3">
    <citation type="submission" date="2025-09" db="UniProtKB">
        <authorList>
            <consortium name="Ensembl"/>
        </authorList>
    </citation>
    <scope>IDENTIFICATION</scope>
</reference>
<organism evidence="6 7">
    <name type="scientific">Amphiprion percula</name>
    <name type="common">Orange clownfish</name>
    <name type="synonym">Lutjanus percula</name>
    <dbReference type="NCBI Taxonomy" id="161767"/>
    <lineage>
        <taxon>Eukaryota</taxon>
        <taxon>Metazoa</taxon>
        <taxon>Chordata</taxon>
        <taxon>Craniata</taxon>
        <taxon>Vertebrata</taxon>
        <taxon>Euteleostomi</taxon>
        <taxon>Actinopterygii</taxon>
        <taxon>Neopterygii</taxon>
        <taxon>Teleostei</taxon>
        <taxon>Neoteleostei</taxon>
        <taxon>Acanthomorphata</taxon>
        <taxon>Ovalentaria</taxon>
        <taxon>Pomacentridae</taxon>
        <taxon>Amphiprion</taxon>
    </lineage>
</organism>
<comment type="cofactor">
    <cofactor evidence="4">
        <name>Zn(2+)</name>
        <dbReference type="ChEBI" id="CHEBI:29105"/>
    </cofactor>
</comment>
<dbReference type="Proteomes" id="UP000265080">
    <property type="component" value="Chromosome 19"/>
</dbReference>
<comment type="function">
    <text evidence="4">Reversible hydration of carbon dioxide.</text>
</comment>
<dbReference type="PANTHER" id="PTHR18952:SF200">
    <property type="entry name" value="CARBONIC ANHYDRASE"/>
    <property type="match status" value="1"/>
</dbReference>
<keyword evidence="3 4" id="KW-0862">Zinc</keyword>
<dbReference type="InterPro" id="IPR036398">
    <property type="entry name" value="CA_dom_sf"/>
</dbReference>
<sequence>SGSFCGEKRQSPLNIVPGHVVTDPKLDNFTFVSFSSQHAIKSMENTGHTGTQTKTLSGGGLNGTYSTIQFHFHWGDTDHHPGSEHMIDGHRYPMEMHIVSLKKGLSVQQAIEKSDGIAVLGFFINVCPTTFTPETHLYIVNV</sequence>